<evidence type="ECO:0000313" key="2">
    <source>
        <dbReference type="Proteomes" id="UP000241964"/>
    </source>
</evidence>
<accession>A0A2P8FCP3</accession>
<dbReference type="InterPro" id="IPR023214">
    <property type="entry name" value="HAD_sf"/>
</dbReference>
<name>A0A2P8FCP3_9BACT</name>
<dbReference type="Proteomes" id="UP000241964">
    <property type="component" value="Unassembled WGS sequence"/>
</dbReference>
<sequence length="60" mass="6262">MTSCWPSETIPLDEDMFLALPESSFTITVGAGQTAARSRIADQGQVAALLTALLTGAAHK</sequence>
<comment type="caution">
    <text evidence="1">The sequence shown here is derived from an EMBL/GenBank/DDBJ whole genome shotgun (WGS) entry which is preliminary data.</text>
</comment>
<gene>
    <name evidence="1" type="ORF">CLV60_1267</name>
</gene>
<protein>
    <submittedName>
        <fullName evidence="1">Uncharacterized protein</fullName>
    </submittedName>
</protein>
<organism evidence="1 2">
    <name type="scientific">Dyadobacter jiangsuensis</name>
    <dbReference type="NCBI Taxonomy" id="1591085"/>
    <lineage>
        <taxon>Bacteria</taxon>
        <taxon>Pseudomonadati</taxon>
        <taxon>Bacteroidota</taxon>
        <taxon>Cytophagia</taxon>
        <taxon>Cytophagales</taxon>
        <taxon>Spirosomataceae</taxon>
        <taxon>Dyadobacter</taxon>
    </lineage>
</organism>
<reference evidence="1 2" key="1">
    <citation type="submission" date="2018-03" db="EMBL/GenBank/DDBJ databases">
        <title>Genomic Encyclopedia of Archaeal and Bacterial Type Strains, Phase II (KMG-II): from individual species to whole genera.</title>
        <authorList>
            <person name="Goeker M."/>
        </authorList>
    </citation>
    <scope>NUCLEOTIDE SEQUENCE [LARGE SCALE GENOMIC DNA]</scope>
    <source>
        <strain evidence="1 2">DSM 29057</strain>
    </source>
</reference>
<dbReference type="Gene3D" id="3.40.50.1000">
    <property type="entry name" value="HAD superfamily/HAD-like"/>
    <property type="match status" value="1"/>
</dbReference>
<dbReference type="EMBL" id="PYAS01000026">
    <property type="protein sequence ID" value="PSL19489.1"/>
    <property type="molecule type" value="Genomic_DNA"/>
</dbReference>
<dbReference type="AlphaFoldDB" id="A0A2P8FCP3"/>
<evidence type="ECO:0000313" key="1">
    <source>
        <dbReference type="EMBL" id="PSL19489.1"/>
    </source>
</evidence>
<proteinExistence type="predicted"/>
<keyword evidence="2" id="KW-1185">Reference proteome</keyword>